<reference evidence="4" key="2">
    <citation type="submission" date="2016-11" db="EMBL/GenBank/DDBJ databases">
        <authorList>
            <person name="Jaros S."/>
            <person name="Januszkiewicz K."/>
            <person name="Wedrychowicz H."/>
        </authorList>
    </citation>
    <scope>NUCLEOTIDE SEQUENCE [LARGE SCALE GENOMIC DNA]</scope>
    <source>
        <strain evidence="4">DSM 19859</strain>
    </source>
</reference>
<evidence type="ECO:0000313" key="6">
    <source>
        <dbReference type="Proteomes" id="UP000290037"/>
    </source>
</evidence>
<dbReference type="Proteomes" id="UP000290037">
    <property type="component" value="Unassembled WGS sequence"/>
</dbReference>
<dbReference type="RefSeq" id="WP_072982529.1">
    <property type="nucleotide sequence ID" value="NZ_CAXPJH010000014.1"/>
</dbReference>
<feature type="transmembrane region" description="Helical" evidence="1">
    <location>
        <begin position="50"/>
        <end position="71"/>
    </location>
</feature>
<dbReference type="InterPro" id="IPR025698">
    <property type="entry name" value="2TM_dom"/>
</dbReference>
<evidence type="ECO:0000313" key="4">
    <source>
        <dbReference type="EMBL" id="SHI06619.1"/>
    </source>
</evidence>
<reference evidence="3 6" key="3">
    <citation type="submission" date="2018-07" db="EMBL/GenBank/DDBJ databases">
        <title>Leeuwenhoekiella genomics.</title>
        <authorList>
            <person name="Tahon G."/>
            <person name="Willems A."/>
        </authorList>
    </citation>
    <scope>NUCLEOTIDE SEQUENCE [LARGE SCALE GENOMIC DNA]</scope>
    <source>
        <strain evidence="3 6">LMG 24856</strain>
    </source>
</reference>
<dbReference type="AlphaFoldDB" id="A0A1M5Y3V8"/>
<sequence length="104" mass="12409">MENFDKENRYLQAKEKVGEIRKFYGGIISYIIVIGALAGLNYWIDGLRHPWFLWAALGWGIGLIFQAAKAFDWNPFMSRDWEERKIKEFMERDKKSQSNMGRWE</sequence>
<dbReference type="EMBL" id="FQXT01000003">
    <property type="protein sequence ID" value="SHI06619.1"/>
    <property type="molecule type" value="Genomic_DNA"/>
</dbReference>
<keyword evidence="6" id="KW-1185">Reference proteome</keyword>
<name>A0A1M5Y3V8_9FLAO</name>
<keyword evidence="1" id="KW-0472">Membrane</keyword>
<dbReference type="STRING" id="573501.SAMN04487999_1908"/>
<dbReference type="Pfam" id="PF13239">
    <property type="entry name" value="2TM"/>
    <property type="match status" value="1"/>
</dbReference>
<evidence type="ECO:0000313" key="3">
    <source>
        <dbReference type="EMBL" id="RXG30451.1"/>
    </source>
</evidence>
<keyword evidence="1" id="KW-0812">Transmembrane</keyword>
<dbReference type="EMBL" id="QOVN01000002">
    <property type="protein sequence ID" value="RXG30451.1"/>
    <property type="molecule type" value="Genomic_DNA"/>
</dbReference>
<evidence type="ECO:0000256" key="1">
    <source>
        <dbReference type="SAM" id="Phobius"/>
    </source>
</evidence>
<keyword evidence="1" id="KW-1133">Transmembrane helix</keyword>
<dbReference type="OrthoDB" id="8965954at2"/>
<evidence type="ECO:0000313" key="5">
    <source>
        <dbReference type="Proteomes" id="UP000184240"/>
    </source>
</evidence>
<reference evidence="5" key="1">
    <citation type="submission" date="2016-11" db="EMBL/GenBank/DDBJ databases">
        <authorList>
            <person name="Varghese N."/>
            <person name="Submissions S."/>
        </authorList>
    </citation>
    <scope>NUCLEOTIDE SEQUENCE [LARGE SCALE GENOMIC DNA]</scope>
    <source>
        <strain evidence="5">DSM 19859</strain>
    </source>
</reference>
<organism evidence="4 5">
    <name type="scientific">Leeuwenhoekiella palythoae</name>
    <dbReference type="NCBI Taxonomy" id="573501"/>
    <lineage>
        <taxon>Bacteria</taxon>
        <taxon>Pseudomonadati</taxon>
        <taxon>Bacteroidota</taxon>
        <taxon>Flavobacteriia</taxon>
        <taxon>Flavobacteriales</taxon>
        <taxon>Flavobacteriaceae</taxon>
        <taxon>Leeuwenhoekiella</taxon>
    </lineage>
</organism>
<protein>
    <submittedName>
        <fullName evidence="4">2TM domain-containing protein</fullName>
    </submittedName>
</protein>
<evidence type="ECO:0000259" key="2">
    <source>
        <dbReference type="Pfam" id="PF13239"/>
    </source>
</evidence>
<feature type="transmembrane region" description="Helical" evidence="1">
    <location>
        <begin position="23"/>
        <end position="44"/>
    </location>
</feature>
<feature type="domain" description="2TM" evidence="2">
    <location>
        <begin position="12"/>
        <end position="91"/>
    </location>
</feature>
<dbReference type="Proteomes" id="UP000184240">
    <property type="component" value="Unassembled WGS sequence"/>
</dbReference>
<gene>
    <name evidence="3" type="ORF">DSM01_1201</name>
    <name evidence="4" type="ORF">SAMN04487999_1908</name>
</gene>
<proteinExistence type="predicted"/>
<accession>A0A1M5Y3V8</accession>